<dbReference type="OrthoDB" id="9806081at2"/>
<protein>
    <recommendedName>
        <fullName evidence="1">Glucodextranase-like C-terminal domain-containing protein</fullName>
    </recommendedName>
</protein>
<dbReference type="InterPro" id="IPR019248">
    <property type="entry name" value="Glucodextran_C"/>
</dbReference>
<evidence type="ECO:0000259" key="1">
    <source>
        <dbReference type="Pfam" id="PF09985"/>
    </source>
</evidence>
<evidence type="ECO:0000313" key="3">
    <source>
        <dbReference type="Proteomes" id="UP000321949"/>
    </source>
</evidence>
<dbReference type="Proteomes" id="UP000321949">
    <property type="component" value="Unassembled WGS sequence"/>
</dbReference>
<dbReference type="AlphaFoldDB" id="A0A5C8I9L8"/>
<keyword evidence="3" id="KW-1185">Reference proteome</keyword>
<evidence type="ECO:0000313" key="2">
    <source>
        <dbReference type="EMBL" id="TXK15498.1"/>
    </source>
</evidence>
<sequence length="69" mass="7200">MIAGQCLCGPRRSTLGTLPGSVEDPVGDDNGPGTYTYPTGSFDLTGLDVYRDGDLVRFVVATGGEIHNP</sequence>
<dbReference type="SUPFAM" id="SSF49344">
    <property type="entry name" value="CBD9-like"/>
    <property type="match status" value="1"/>
</dbReference>
<proteinExistence type="predicted"/>
<comment type="caution">
    <text evidence="2">The sequence shown here is derived from an EMBL/GenBank/DDBJ whole genome shotgun (WGS) entry which is preliminary data.</text>
</comment>
<reference evidence="2 3" key="1">
    <citation type="submission" date="2019-08" db="EMBL/GenBank/DDBJ databases">
        <authorList>
            <person name="Dong K."/>
        </authorList>
    </citation>
    <scope>NUCLEOTIDE SEQUENCE [LARGE SCALE GENOMIC DNA]</scope>
    <source>
        <strain evidence="2 3">K-1</strain>
    </source>
</reference>
<accession>A0A5C8I9L8</accession>
<dbReference type="Gene3D" id="2.60.40.1190">
    <property type="match status" value="1"/>
</dbReference>
<gene>
    <name evidence="2" type="ORF">FVP74_03680</name>
</gene>
<organism evidence="2 3">
    <name type="scientific">Microbacterium saccharophilum</name>
    <dbReference type="NCBI Taxonomy" id="1213358"/>
    <lineage>
        <taxon>Bacteria</taxon>
        <taxon>Bacillati</taxon>
        <taxon>Actinomycetota</taxon>
        <taxon>Actinomycetes</taxon>
        <taxon>Micrococcales</taxon>
        <taxon>Microbacteriaceae</taxon>
        <taxon>Microbacterium</taxon>
    </lineage>
</organism>
<name>A0A5C8I9L8_9MICO</name>
<dbReference type="Pfam" id="PF09985">
    <property type="entry name" value="Glucodextran_C"/>
    <property type="match status" value="1"/>
</dbReference>
<dbReference type="EMBL" id="VRSX01000001">
    <property type="protein sequence ID" value="TXK15498.1"/>
    <property type="molecule type" value="Genomic_DNA"/>
</dbReference>
<feature type="domain" description="Glucodextranase-like C-terminal" evidence="1">
    <location>
        <begin position="21"/>
        <end position="69"/>
    </location>
</feature>